<proteinExistence type="predicted"/>
<accession>A0ABV3HR34</accession>
<dbReference type="PANTHER" id="PTHR30055">
    <property type="entry name" value="HTH-TYPE TRANSCRIPTIONAL REGULATOR RUTR"/>
    <property type="match status" value="1"/>
</dbReference>
<keyword evidence="2 4" id="KW-0238">DNA-binding</keyword>
<dbReference type="RefSeq" id="WP_364590728.1">
    <property type="nucleotide sequence ID" value="NZ_JBFAQK010000009.1"/>
</dbReference>
<feature type="DNA-binding region" description="H-T-H motif" evidence="4">
    <location>
        <begin position="35"/>
        <end position="54"/>
    </location>
</feature>
<keyword evidence="3" id="KW-0804">Transcription</keyword>
<evidence type="ECO:0000256" key="3">
    <source>
        <dbReference type="ARBA" id="ARBA00023163"/>
    </source>
</evidence>
<dbReference type="PANTHER" id="PTHR30055:SF234">
    <property type="entry name" value="HTH-TYPE TRANSCRIPTIONAL REGULATOR BETI"/>
    <property type="match status" value="1"/>
</dbReference>
<comment type="caution">
    <text evidence="6">The sequence shown here is derived from an EMBL/GenBank/DDBJ whole genome shotgun (WGS) entry which is preliminary data.</text>
</comment>
<dbReference type="SUPFAM" id="SSF46689">
    <property type="entry name" value="Homeodomain-like"/>
    <property type="match status" value="1"/>
</dbReference>
<dbReference type="Gene3D" id="1.10.357.10">
    <property type="entry name" value="Tetracycline Repressor, domain 2"/>
    <property type="match status" value="1"/>
</dbReference>
<dbReference type="Proteomes" id="UP001552521">
    <property type="component" value="Unassembled WGS sequence"/>
</dbReference>
<dbReference type="InterPro" id="IPR009057">
    <property type="entry name" value="Homeodomain-like_sf"/>
</dbReference>
<feature type="domain" description="HTH tetR-type" evidence="5">
    <location>
        <begin position="12"/>
        <end position="72"/>
    </location>
</feature>
<gene>
    <name evidence="6" type="ORF">AB0K36_09690</name>
</gene>
<reference evidence="6 7" key="1">
    <citation type="submission" date="2024-06" db="EMBL/GenBank/DDBJ databases">
        <title>The Natural Products Discovery Center: Release of the First 8490 Sequenced Strains for Exploring Actinobacteria Biosynthetic Diversity.</title>
        <authorList>
            <person name="Kalkreuter E."/>
            <person name="Kautsar S.A."/>
            <person name="Yang D."/>
            <person name="Bader C.D."/>
            <person name="Teijaro C.N."/>
            <person name="Fluegel L."/>
            <person name="Davis C.M."/>
            <person name="Simpson J.R."/>
            <person name="Lauterbach L."/>
            <person name="Steele A.D."/>
            <person name="Gui C."/>
            <person name="Meng S."/>
            <person name="Li G."/>
            <person name="Viehrig K."/>
            <person name="Ye F."/>
            <person name="Su P."/>
            <person name="Kiefer A.F."/>
            <person name="Nichols A."/>
            <person name="Cepeda A.J."/>
            <person name="Yan W."/>
            <person name="Fan B."/>
            <person name="Jiang Y."/>
            <person name="Adhikari A."/>
            <person name="Zheng C.-J."/>
            <person name="Schuster L."/>
            <person name="Cowan T.M."/>
            <person name="Smanski M.J."/>
            <person name="Chevrette M.G."/>
            <person name="De Carvalho L.P.S."/>
            <person name="Shen B."/>
        </authorList>
    </citation>
    <scope>NUCLEOTIDE SEQUENCE [LARGE SCALE GENOMIC DNA]</scope>
    <source>
        <strain evidence="6 7">NPDC049344</strain>
    </source>
</reference>
<evidence type="ECO:0000259" key="5">
    <source>
        <dbReference type="PROSITE" id="PS50977"/>
    </source>
</evidence>
<evidence type="ECO:0000313" key="7">
    <source>
        <dbReference type="Proteomes" id="UP001552521"/>
    </source>
</evidence>
<keyword evidence="1" id="KW-0805">Transcription regulation</keyword>
<evidence type="ECO:0000256" key="1">
    <source>
        <dbReference type="ARBA" id="ARBA00023015"/>
    </source>
</evidence>
<sequence length="198" mass="21379">MNKAGTKGVARAERERQIIGIAIEELGERGHARASVVDIARRAGISKPLVYGYFGSKDGLYLACLSHVGDLLVEAVDAARARSGSPDQALDTLAALFDAVGTCRYAWSVLYDPTIPPAGVIHDAAMRYRARLADIGAAGSTDLLRRAGHHAPLDHALLNHIWQYAVTAVMRWWTDHPEQSPADMTARCARVLSALTPN</sequence>
<organism evidence="6 7">
    <name type="scientific">Streptomyces kurssanovii</name>
    <dbReference type="NCBI Taxonomy" id="67312"/>
    <lineage>
        <taxon>Bacteria</taxon>
        <taxon>Bacillati</taxon>
        <taxon>Actinomycetota</taxon>
        <taxon>Actinomycetes</taxon>
        <taxon>Kitasatosporales</taxon>
        <taxon>Streptomycetaceae</taxon>
        <taxon>Streptomyces</taxon>
    </lineage>
</organism>
<dbReference type="InterPro" id="IPR001647">
    <property type="entry name" value="HTH_TetR"/>
</dbReference>
<dbReference type="InterPro" id="IPR050109">
    <property type="entry name" value="HTH-type_TetR-like_transc_reg"/>
</dbReference>
<keyword evidence="7" id="KW-1185">Reference proteome</keyword>
<dbReference type="Pfam" id="PF00440">
    <property type="entry name" value="TetR_N"/>
    <property type="match status" value="1"/>
</dbReference>
<dbReference type="PROSITE" id="PS50977">
    <property type="entry name" value="HTH_TETR_2"/>
    <property type="match status" value="1"/>
</dbReference>
<evidence type="ECO:0000256" key="2">
    <source>
        <dbReference type="ARBA" id="ARBA00023125"/>
    </source>
</evidence>
<evidence type="ECO:0000313" key="6">
    <source>
        <dbReference type="EMBL" id="MEV4681034.1"/>
    </source>
</evidence>
<name>A0ABV3HR34_9ACTN</name>
<dbReference type="EMBL" id="JBFAQK010000009">
    <property type="protein sequence ID" value="MEV4681034.1"/>
    <property type="molecule type" value="Genomic_DNA"/>
</dbReference>
<protein>
    <submittedName>
        <fullName evidence="6">TetR family transcriptional regulator</fullName>
    </submittedName>
</protein>
<dbReference type="PRINTS" id="PR00455">
    <property type="entry name" value="HTHTETR"/>
</dbReference>
<evidence type="ECO:0000256" key="4">
    <source>
        <dbReference type="PROSITE-ProRule" id="PRU00335"/>
    </source>
</evidence>